<feature type="compositionally biased region" description="Acidic residues" evidence="1">
    <location>
        <begin position="370"/>
        <end position="386"/>
    </location>
</feature>
<dbReference type="Pfam" id="PF17231">
    <property type="entry name" value="DUF5305"/>
    <property type="match status" value="1"/>
</dbReference>
<proteinExistence type="predicted"/>
<name>A0ABD5PQ28_9EURY</name>
<dbReference type="EMBL" id="JBHSFA010000007">
    <property type="protein sequence ID" value="MFC4542572.1"/>
    <property type="molecule type" value="Genomic_DNA"/>
</dbReference>
<feature type="region of interest" description="Disordered" evidence="1">
    <location>
        <begin position="336"/>
        <end position="386"/>
    </location>
</feature>
<evidence type="ECO:0000256" key="1">
    <source>
        <dbReference type="SAM" id="MobiDB-lite"/>
    </source>
</evidence>
<dbReference type="AlphaFoldDB" id="A0ABD5PQ28"/>
<dbReference type="RefSeq" id="WP_250140730.1">
    <property type="nucleotide sequence ID" value="NZ_JALIQP010000002.1"/>
</dbReference>
<feature type="transmembrane region" description="Helical" evidence="2">
    <location>
        <begin position="20"/>
        <end position="38"/>
    </location>
</feature>
<feature type="transmembrane region" description="Helical" evidence="2">
    <location>
        <begin position="229"/>
        <end position="249"/>
    </location>
</feature>
<dbReference type="Proteomes" id="UP001595898">
    <property type="component" value="Unassembled WGS sequence"/>
</dbReference>
<keyword evidence="2" id="KW-0812">Transmembrane</keyword>
<organism evidence="3 4">
    <name type="scientific">Halosolutus amylolyticus</name>
    <dbReference type="NCBI Taxonomy" id="2932267"/>
    <lineage>
        <taxon>Archaea</taxon>
        <taxon>Methanobacteriati</taxon>
        <taxon>Methanobacteriota</taxon>
        <taxon>Stenosarchaea group</taxon>
        <taxon>Halobacteria</taxon>
        <taxon>Halobacteriales</taxon>
        <taxon>Natrialbaceae</taxon>
        <taxon>Halosolutus</taxon>
    </lineage>
</organism>
<keyword evidence="2" id="KW-1133">Transmembrane helix</keyword>
<protein>
    <submittedName>
        <fullName evidence="3">DUF5305 domain-containing protein</fullName>
    </submittedName>
</protein>
<evidence type="ECO:0000313" key="3">
    <source>
        <dbReference type="EMBL" id="MFC4542572.1"/>
    </source>
</evidence>
<sequence>MIGNPRLNLLIATYGRSLAIALAVVGVLAVVATGWVVATPSTSTTTQQVNQETVSTETTTSAVVVEDGLWESGTRLVDSSVYTFAATPNLTITPRTAVASSEASVIHEVRIRHEAARDGSVFWEETVPQSRTEASVVDGVATSETTITVDDVRDQRAALEDDLVDVGSITTSIEVVVEYDTGTYADEQVLSSPVRMTEDAYWLEEPLEDSTDHSETATIEVQESPNAPAIGVLLLVAVLSFGGAAFVYTRGPIDVDAARRAVYEQRYAEWISRGSIPMWVGDYHVELDTLEDVVDVAIDTNERVVNDRQRDLFAVVNGNVVYYYSDRGQWEGTAWPKMEFGDQSSPVTGDSGATPVPPSIDGGSDPIGPPDDDLPDPDDDDAWERI</sequence>
<reference evidence="3 4" key="1">
    <citation type="journal article" date="2019" name="Int. J. Syst. Evol. Microbiol.">
        <title>The Global Catalogue of Microorganisms (GCM) 10K type strain sequencing project: providing services to taxonomists for standard genome sequencing and annotation.</title>
        <authorList>
            <consortium name="The Broad Institute Genomics Platform"/>
            <consortium name="The Broad Institute Genome Sequencing Center for Infectious Disease"/>
            <person name="Wu L."/>
            <person name="Ma J."/>
        </authorList>
    </citation>
    <scope>NUCLEOTIDE SEQUENCE [LARGE SCALE GENOMIC DNA]</scope>
    <source>
        <strain evidence="3 4">WLHS5</strain>
    </source>
</reference>
<evidence type="ECO:0000256" key="2">
    <source>
        <dbReference type="SAM" id="Phobius"/>
    </source>
</evidence>
<gene>
    <name evidence="3" type="ORF">ACFO5R_11645</name>
</gene>
<dbReference type="InterPro" id="IPR035185">
    <property type="entry name" value="DUF5305"/>
</dbReference>
<accession>A0ABD5PQ28</accession>
<comment type="caution">
    <text evidence="3">The sequence shown here is derived from an EMBL/GenBank/DDBJ whole genome shotgun (WGS) entry which is preliminary data.</text>
</comment>
<keyword evidence="2" id="KW-0472">Membrane</keyword>
<keyword evidence="4" id="KW-1185">Reference proteome</keyword>
<evidence type="ECO:0000313" key="4">
    <source>
        <dbReference type="Proteomes" id="UP001595898"/>
    </source>
</evidence>